<dbReference type="AlphaFoldDB" id="A0ABD3I570"/>
<reference evidence="1 2" key="1">
    <citation type="submission" date="2024-09" db="EMBL/GenBank/DDBJ databases">
        <title>Chromosome-scale assembly of Riccia sorocarpa.</title>
        <authorList>
            <person name="Paukszto L."/>
        </authorList>
    </citation>
    <scope>NUCLEOTIDE SEQUENCE [LARGE SCALE GENOMIC DNA]</scope>
    <source>
        <strain evidence="1">LP-2024</strain>
        <tissue evidence="1">Aerial parts of the thallus</tissue>
    </source>
</reference>
<name>A0ABD3I570_9MARC</name>
<dbReference type="Proteomes" id="UP001633002">
    <property type="component" value="Unassembled WGS sequence"/>
</dbReference>
<dbReference type="EMBL" id="JBJQOH010000002">
    <property type="protein sequence ID" value="KAL3698833.1"/>
    <property type="molecule type" value="Genomic_DNA"/>
</dbReference>
<organism evidence="1 2">
    <name type="scientific">Riccia sorocarpa</name>
    <dbReference type="NCBI Taxonomy" id="122646"/>
    <lineage>
        <taxon>Eukaryota</taxon>
        <taxon>Viridiplantae</taxon>
        <taxon>Streptophyta</taxon>
        <taxon>Embryophyta</taxon>
        <taxon>Marchantiophyta</taxon>
        <taxon>Marchantiopsida</taxon>
        <taxon>Marchantiidae</taxon>
        <taxon>Marchantiales</taxon>
        <taxon>Ricciaceae</taxon>
        <taxon>Riccia</taxon>
    </lineage>
</organism>
<protein>
    <submittedName>
        <fullName evidence="1">Uncharacterized protein</fullName>
    </submittedName>
</protein>
<sequence length="75" mass="8206">MGGTLLRAVRSKWTWTRADQVDQLAVGWGGAWKVREAAEAGQKAEDVEILSSSGGSRKKGRVLARVKVIEKRSLL</sequence>
<evidence type="ECO:0000313" key="2">
    <source>
        <dbReference type="Proteomes" id="UP001633002"/>
    </source>
</evidence>
<keyword evidence="2" id="KW-1185">Reference proteome</keyword>
<gene>
    <name evidence="1" type="ORF">R1sor_012909</name>
</gene>
<proteinExistence type="predicted"/>
<evidence type="ECO:0000313" key="1">
    <source>
        <dbReference type="EMBL" id="KAL3698833.1"/>
    </source>
</evidence>
<comment type="caution">
    <text evidence="1">The sequence shown here is derived from an EMBL/GenBank/DDBJ whole genome shotgun (WGS) entry which is preliminary data.</text>
</comment>
<accession>A0ABD3I570</accession>